<evidence type="ECO:0000256" key="2">
    <source>
        <dbReference type="SAM" id="Phobius"/>
    </source>
</evidence>
<feature type="transmembrane region" description="Helical" evidence="2">
    <location>
        <begin position="45"/>
        <end position="70"/>
    </location>
</feature>
<name>A0A0D0P3X2_KITGR</name>
<proteinExistence type="predicted"/>
<keyword evidence="2" id="KW-1133">Transmembrane helix</keyword>
<dbReference type="EMBL" id="JXZB01000001">
    <property type="protein sequence ID" value="KIQ66306.1"/>
    <property type="molecule type" value="Genomic_DNA"/>
</dbReference>
<feature type="region of interest" description="Disordered" evidence="1">
    <location>
        <begin position="1"/>
        <end position="39"/>
    </location>
</feature>
<evidence type="ECO:0000313" key="4">
    <source>
        <dbReference type="Proteomes" id="UP000032066"/>
    </source>
</evidence>
<protein>
    <submittedName>
        <fullName evidence="3">Uncharacterized protein</fullName>
    </submittedName>
</protein>
<comment type="caution">
    <text evidence="3">The sequence shown here is derived from an EMBL/GenBank/DDBJ whole genome shotgun (WGS) entry which is preliminary data.</text>
</comment>
<gene>
    <name evidence="3" type="ORF">TR51_01250</name>
</gene>
<dbReference type="Proteomes" id="UP000032066">
    <property type="component" value="Unassembled WGS sequence"/>
</dbReference>
<dbReference type="PATRIC" id="fig|2064.6.peg.278"/>
<keyword evidence="4" id="KW-1185">Reference proteome</keyword>
<sequence>MDATGPGRLTGPDKPDEPPDAAERDGPDRRPDPDGRYLGSGNSRLSAGCGAALTVAVLLFIGFLGFGFAYGGATDFTYQAGWRGTPHLRMTVDHCDSNGRSGRNETYSCSGHGEPRTADPAGGYRQLPNRSAPYPLGIELEVSCLPTGHCVEFGTDRAVGDSARFLFGLWLLSLAPGVGLALLNIRRADRLRRAGRSVRNGLSLPLRLGFVWFAVLPVLAAVLGMVSVFLE</sequence>
<feature type="transmembrane region" description="Helical" evidence="2">
    <location>
        <begin position="206"/>
        <end position="230"/>
    </location>
</feature>
<feature type="compositionally biased region" description="Basic and acidic residues" evidence="1">
    <location>
        <begin position="11"/>
        <end position="35"/>
    </location>
</feature>
<organism evidence="3 4">
    <name type="scientific">Kitasatospora griseola</name>
    <name type="common">Streptomyces griseolosporeus</name>
    <dbReference type="NCBI Taxonomy" id="2064"/>
    <lineage>
        <taxon>Bacteria</taxon>
        <taxon>Bacillati</taxon>
        <taxon>Actinomycetota</taxon>
        <taxon>Actinomycetes</taxon>
        <taxon>Kitasatosporales</taxon>
        <taxon>Streptomycetaceae</taxon>
        <taxon>Kitasatospora</taxon>
    </lineage>
</organism>
<accession>A0A0D0P3X2</accession>
<evidence type="ECO:0000256" key="1">
    <source>
        <dbReference type="SAM" id="MobiDB-lite"/>
    </source>
</evidence>
<keyword evidence="2" id="KW-0812">Transmembrane</keyword>
<dbReference type="AlphaFoldDB" id="A0A0D0P3X2"/>
<feature type="region of interest" description="Disordered" evidence="1">
    <location>
        <begin position="102"/>
        <end position="124"/>
    </location>
</feature>
<keyword evidence="2" id="KW-0472">Membrane</keyword>
<feature type="transmembrane region" description="Helical" evidence="2">
    <location>
        <begin position="165"/>
        <end position="185"/>
    </location>
</feature>
<evidence type="ECO:0000313" key="3">
    <source>
        <dbReference type="EMBL" id="KIQ66306.1"/>
    </source>
</evidence>
<reference evidence="3 4" key="1">
    <citation type="submission" date="2015-02" db="EMBL/GenBank/DDBJ databases">
        <title>Draft genome sequence of Kitasatospora griseola MF730-N6, a bafilomycin, terpentecin and satosporin producer.</title>
        <authorList>
            <person name="Arens J.C."/>
            <person name="Haltli B."/>
            <person name="Kerr R.G."/>
        </authorList>
    </citation>
    <scope>NUCLEOTIDE SEQUENCE [LARGE SCALE GENOMIC DNA]</scope>
    <source>
        <strain evidence="3 4">MF730-N6</strain>
    </source>
</reference>